<evidence type="ECO:0000259" key="9">
    <source>
        <dbReference type="Pfam" id="PF20222"/>
    </source>
</evidence>
<feature type="chain" id="PRO_5040180108" description="B-block binding subunit of TFIIIC domain-containing protein" evidence="7">
    <location>
        <begin position="29"/>
        <end position="2326"/>
    </location>
</feature>
<evidence type="ECO:0008006" key="12">
    <source>
        <dbReference type="Google" id="ProtNLM"/>
    </source>
</evidence>
<feature type="region of interest" description="Disordered" evidence="6">
    <location>
        <begin position="1636"/>
        <end position="1694"/>
    </location>
</feature>
<dbReference type="PANTHER" id="PTHR15180:SF1">
    <property type="entry name" value="GENERAL TRANSCRIPTION FACTOR 3C POLYPEPTIDE 1"/>
    <property type="match status" value="1"/>
</dbReference>
<evidence type="ECO:0000313" key="10">
    <source>
        <dbReference type="EMBL" id="KAF2205668.1"/>
    </source>
</evidence>
<sequence>MLKKTGVDALLDFLLAEVALCGAHGATSADFRRFIRKFYSDPENNLSKYGVENSTAPREHNDRPFLEKVWGWLVNHRDIRILLDNEPRTLTLSQFEALEVPDEAGGNGEEGVVPLQASTPRQSSAAPVSFTKPAPESADDDEFSRRLRQALEEEEEDAEVGGLSTMEPPTGASLLAAVDSRTPDAPSLPTAETANSPRHTPLGPVRGSPQNGFHRDRLRKVGAQNTPQTTQVFPEAAKPTKSPRLFASQERTWQAVAGHSVDFKKVSQMEFVLLSIIASRGPEGILQPELRELSGQDKRSVPKRTDDLAKKGYIEKKPVSTQKTRTSICVHRRFVKESAFSEENKDAAGIKAVVVGNALILPNFVTFLHNTLKETRIVAMADIRHQLGVTEKQFNSKTISRTLRRLEDTGFIARVKARQKGSKETYLLCIKLLRPPNEEDLKAIGFRRKTAPLNEVDDRANTLEGDPDGEDVMRDLELEVEFEDGTPEIPVATNRPELVASSSRIPPQWTPDRQIAHLLWDATNAAGRVGTDSRVMRAMTMGNHWKRPLEALMSRLTDNWENSQPKNLQHLALIRDTAVTKEMRFVHYVYRTFPNYQKAVDAGEASWEAVSKDAASKAAGPKKGRPKKITNGGPPEAGVHSLGFAEFPANMFLAPGGSSTLTDAVQSVANKKNGTWWDKRLLKQLEAKDGTPKKRFSLLEELNVDSRSEKRVSVAKAPNGTFKKPPPLLTMQQRIDLGLPAKGRLKKEVEDLIRQQAKQLGSDVASAALTLSPAAIADANKPAVYGPYGQTAGPSNCASEPMDEDRASTGIIPQPVDFNAGDPNPSRDEASPERAIAASSKRKLNPQEQIGGPSLKKARPSESTPGAESTLPSIEKFSIPVELQGKGNYPARPKRANTVEPIKVEKLPRKEQRVVREAIQQFTERTEPGMYTSPHMTRKVGQGRPRRAYMAVIKSDRLRGLEWFKAPPTPSLQTPRRPPKLEIVESVAVSTPELLREDTCNGGPSDAAAADEPEVQEGSERSSKVVKLKVRVQSPAPLVPGEPAVSGSAEPEPVDTAMQSRPHTTPPPPASIPSATSGGTPALADAMVVDSGPRTEVETISKRGVTLGRGTSYLMRTQIIMELLERCGGVFPGQGEINHPFYRLWEQMAPKNLAPPDKGTLTKTIKGLLDSGKLKTLTFAFSTSYGVPINKKILALANIDPAGPEVKAFQHKTIDANPKKYYPEQVLDLVRDPRTQGPKQRIEKEMELEVEPLHPVELRLEQRLADTAKSRKRKKNEEQAKDFQERQMTRAALGKGLAGLRGGRRARAPRLDTLNTPNTLNTNGTRKTLAHLDEEALNRLGLTRLGRDRSLSPYQSTAADDPESEIEQDGSPEPEEEGTGDAMDVDMMSIADSDEDYEQHEKTTLTDPDVRFHASSGTFSTEFVVVRDTPTSLRVDPDGSSKVLPKTLHEVVAQGLAKAPETTCRHPHERIWLTIPEHKHFYQEVNVVVAWEDQFRTSEDMRECQPKDPFVHMTYPGEQIEAPKLGDAGRKWVMADECVNNRFTIYPDGSVSTVKLMPGSKPGKPGRRPKTVEMVEDENGVLVPEKRRRTKKSKISTQADKRVRPVVARDGYGSIMELDSDVEVADAEEWNRRLQEFNESQKAEADRQRRMLNPTATERLTGLTGDPDQPNRAPRQTYTWKKKHPPAPARKKEKENVLIPEPTRFKRLFYTLIVASSMVEGSGQDVDWNIVKSASSRDIKFNLDKTKKMWLFAQKHMADQITAVTTEFQEKFLEAYEAGKVDSINNPADYDWNKLVEWAMANCGFPEMSLPADPDDLRDWNVAESDFQRINREDWYKIGLPQYVKEQRLFMYRYAAPIHEASNEDPEEENTVRARSWIRSNVATPESAYNGNVAHSKLVQLGETAINIALTDFLGRTILRPRKGKRMLPGRNYDFTVTSAHDFKRTLVPEDLLEAVAFKKKLDEAFRNPDPSKRSVEILPTSKDGEIIAISMLFANGRIKIVPRLPPVNNTFGAPIPRLSVWGFIERDYRTRYLDRSRMHWPVDIVKTDKYRFGNGLAEHYAPREVHRWDTIPPPPMPDPSDPMALIPIWVAIDGETLLWSWWYRVLNVILQAILFAPGTTIADIHRLSNKSIEVFEIQMVVGWLERIGAVGRTRGNQFIVLENWYCVFGDQLVDEEDWFGEVIKRKPVPRGMGWRLQQKQNELVRAEKKPAGRPRKRKAGEERGESNQRGRRSKKPRVEIGEIDGEGGLQRLGPPPSGRLVDRALAGGEFRFGVGQSQSPESVSGDAEIGGWSIPREIMGGEDMDAEGEDVDAEGEVDEGWVAQG</sequence>
<evidence type="ECO:0000313" key="11">
    <source>
        <dbReference type="Proteomes" id="UP000799536"/>
    </source>
</evidence>
<dbReference type="InterPro" id="IPR046488">
    <property type="entry name" value="Sfc3/Tfc3_C"/>
</dbReference>
<feature type="compositionally biased region" description="Acidic residues" evidence="6">
    <location>
        <begin position="2301"/>
        <end position="2320"/>
    </location>
</feature>
<proteinExistence type="predicted"/>
<gene>
    <name evidence="10" type="ORF">GQ43DRAFT_477160</name>
</gene>
<keyword evidence="11" id="KW-1185">Reference proteome</keyword>
<feature type="signal peptide" evidence="7">
    <location>
        <begin position="1"/>
        <end position="28"/>
    </location>
</feature>
<reference evidence="10" key="1">
    <citation type="journal article" date="2020" name="Stud. Mycol.">
        <title>101 Dothideomycetes genomes: a test case for predicting lifestyles and emergence of pathogens.</title>
        <authorList>
            <person name="Haridas S."/>
            <person name="Albert R."/>
            <person name="Binder M."/>
            <person name="Bloem J."/>
            <person name="Labutti K."/>
            <person name="Salamov A."/>
            <person name="Andreopoulos B."/>
            <person name="Baker S."/>
            <person name="Barry K."/>
            <person name="Bills G."/>
            <person name="Bluhm B."/>
            <person name="Cannon C."/>
            <person name="Castanera R."/>
            <person name="Culley D."/>
            <person name="Daum C."/>
            <person name="Ezra D."/>
            <person name="Gonzalez J."/>
            <person name="Henrissat B."/>
            <person name="Kuo A."/>
            <person name="Liang C."/>
            <person name="Lipzen A."/>
            <person name="Lutzoni F."/>
            <person name="Magnuson J."/>
            <person name="Mondo S."/>
            <person name="Nolan M."/>
            <person name="Ohm R."/>
            <person name="Pangilinan J."/>
            <person name="Park H.-J."/>
            <person name="Ramirez L."/>
            <person name="Alfaro M."/>
            <person name="Sun H."/>
            <person name="Tritt A."/>
            <person name="Yoshinaga Y."/>
            <person name="Zwiers L.-H."/>
            <person name="Turgeon B."/>
            <person name="Goodwin S."/>
            <person name="Spatafora J."/>
            <person name="Crous P."/>
            <person name="Grigoriev I."/>
        </authorList>
    </citation>
    <scope>NUCLEOTIDE SEQUENCE</scope>
    <source>
        <strain evidence="10">ATCC 74209</strain>
    </source>
</reference>
<feature type="region of interest" description="Disordered" evidence="6">
    <location>
        <begin position="792"/>
        <end position="877"/>
    </location>
</feature>
<evidence type="ECO:0000256" key="7">
    <source>
        <dbReference type="SAM" id="SignalP"/>
    </source>
</evidence>
<protein>
    <recommendedName>
        <fullName evidence="12">B-block binding subunit of TFIIIC domain-containing protein</fullName>
    </recommendedName>
</protein>
<feature type="compositionally biased region" description="Polar residues" evidence="6">
    <location>
        <begin position="861"/>
        <end position="872"/>
    </location>
</feature>
<dbReference type="GO" id="GO:0006384">
    <property type="term" value="P:transcription initiation at RNA polymerase III promoter"/>
    <property type="evidence" value="ECO:0007669"/>
    <property type="project" value="InterPro"/>
</dbReference>
<evidence type="ECO:0000256" key="3">
    <source>
        <dbReference type="ARBA" id="ARBA00023125"/>
    </source>
</evidence>
<feature type="compositionally biased region" description="Basic and acidic residues" evidence="6">
    <location>
        <begin position="1636"/>
        <end position="1649"/>
    </location>
</feature>
<comment type="caution">
    <text evidence="10">The sequence shown here is derived from an EMBL/GenBank/DDBJ whole genome shotgun (WGS) entry which is preliminary data.</text>
</comment>
<feature type="domain" description="Transcription factor tau subunit sfc3/Tfc3 C-terminal" evidence="9">
    <location>
        <begin position="1705"/>
        <end position="2126"/>
    </location>
</feature>
<feature type="region of interest" description="Disordered" evidence="6">
    <location>
        <begin position="1347"/>
        <end position="1382"/>
    </location>
</feature>
<feature type="region of interest" description="Disordered" evidence="6">
    <location>
        <begin position="101"/>
        <end position="144"/>
    </location>
</feature>
<keyword evidence="4" id="KW-0804">Transcription</keyword>
<organism evidence="10 11">
    <name type="scientific">Delitschia confertaspora ATCC 74209</name>
    <dbReference type="NCBI Taxonomy" id="1513339"/>
    <lineage>
        <taxon>Eukaryota</taxon>
        <taxon>Fungi</taxon>
        <taxon>Dikarya</taxon>
        <taxon>Ascomycota</taxon>
        <taxon>Pezizomycotina</taxon>
        <taxon>Dothideomycetes</taxon>
        <taxon>Pleosporomycetidae</taxon>
        <taxon>Pleosporales</taxon>
        <taxon>Delitschiaceae</taxon>
        <taxon>Delitschia</taxon>
    </lineage>
</organism>
<comment type="subcellular location">
    <subcellularLocation>
        <location evidence="1">Nucleus</location>
    </subcellularLocation>
</comment>
<feature type="compositionally biased region" description="Basic and acidic residues" evidence="6">
    <location>
        <begin position="2220"/>
        <end position="2229"/>
    </location>
</feature>
<keyword evidence="7" id="KW-0732">Signal</keyword>
<dbReference type="GO" id="GO:0000127">
    <property type="term" value="C:transcription factor TFIIIC complex"/>
    <property type="evidence" value="ECO:0007669"/>
    <property type="project" value="InterPro"/>
</dbReference>
<feature type="compositionally biased region" description="Polar residues" evidence="6">
    <location>
        <begin position="116"/>
        <end position="126"/>
    </location>
</feature>
<keyword evidence="2" id="KW-0597">Phosphoprotein</keyword>
<dbReference type="InterPro" id="IPR007309">
    <property type="entry name" value="TFIIIC_Bblock-bd"/>
</dbReference>
<dbReference type="Pfam" id="PF04182">
    <property type="entry name" value="B-block_TFIIIC"/>
    <property type="match status" value="1"/>
</dbReference>
<feature type="region of interest" description="Disordered" evidence="6">
    <location>
        <begin position="2204"/>
        <end position="2259"/>
    </location>
</feature>
<keyword evidence="3" id="KW-0238">DNA-binding</keyword>
<feature type="domain" description="B-block binding subunit of TFIIIC" evidence="8">
    <location>
        <begin position="268"/>
        <end position="337"/>
    </location>
</feature>
<feature type="compositionally biased region" description="Acidic residues" evidence="6">
    <location>
        <begin position="1360"/>
        <end position="1379"/>
    </location>
</feature>
<feature type="region of interest" description="Disordered" evidence="6">
    <location>
        <begin position="2273"/>
        <end position="2326"/>
    </location>
</feature>
<dbReference type="GO" id="GO:0003677">
    <property type="term" value="F:DNA binding"/>
    <property type="evidence" value="ECO:0007669"/>
    <property type="project" value="UniProtKB-KW"/>
</dbReference>
<dbReference type="Proteomes" id="UP000799536">
    <property type="component" value="Unassembled WGS sequence"/>
</dbReference>
<evidence type="ECO:0000256" key="5">
    <source>
        <dbReference type="ARBA" id="ARBA00023242"/>
    </source>
</evidence>
<keyword evidence="5" id="KW-0539">Nucleus</keyword>
<feature type="compositionally biased region" description="Basic and acidic residues" evidence="6">
    <location>
        <begin position="1265"/>
        <end position="1288"/>
    </location>
</feature>
<feature type="region of interest" description="Disordered" evidence="6">
    <location>
        <begin position="1036"/>
        <end position="1082"/>
    </location>
</feature>
<dbReference type="CDD" id="cd16169">
    <property type="entry name" value="Tau138_eWH"/>
    <property type="match status" value="1"/>
</dbReference>
<dbReference type="EMBL" id="ML993851">
    <property type="protein sequence ID" value="KAF2205668.1"/>
    <property type="molecule type" value="Genomic_DNA"/>
</dbReference>
<evidence type="ECO:0000256" key="6">
    <source>
        <dbReference type="SAM" id="MobiDB-lite"/>
    </source>
</evidence>
<dbReference type="GO" id="GO:0005634">
    <property type="term" value="C:nucleus"/>
    <property type="evidence" value="ECO:0007669"/>
    <property type="project" value="UniProtKB-SubCell"/>
</dbReference>
<evidence type="ECO:0000256" key="4">
    <source>
        <dbReference type="ARBA" id="ARBA00023163"/>
    </source>
</evidence>
<dbReference type="OrthoDB" id="5403573at2759"/>
<feature type="region of interest" description="Disordered" evidence="6">
    <location>
        <begin position="1265"/>
        <end position="1331"/>
    </location>
</feature>
<evidence type="ECO:0000256" key="2">
    <source>
        <dbReference type="ARBA" id="ARBA00022553"/>
    </source>
</evidence>
<dbReference type="PANTHER" id="PTHR15180">
    <property type="entry name" value="GENERAL TRANSCRIPTION FACTOR 3C POLYPEPTIDE 1"/>
    <property type="match status" value="1"/>
</dbReference>
<feature type="region of interest" description="Disordered" evidence="6">
    <location>
        <begin position="992"/>
        <end position="1024"/>
    </location>
</feature>
<name>A0A9P4JTU5_9PLEO</name>
<evidence type="ECO:0000259" key="8">
    <source>
        <dbReference type="Pfam" id="PF04182"/>
    </source>
</evidence>
<evidence type="ECO:0000256" key="1">
    <source>
        <dbReference type="ARBA" id="ARBA00004123"/>
    </source>
</evidence>
<feature type="region of interest" description="Disordered" evidence="6">
    <location>
        <begin position="614"/>
        <end position="637"/>
    </location>
</feature>
<dbReference type="GO" id="GO:0042791">
    <property type="term" value="P:5S class rRNA transcription by RNA polymerase III"/>
    <property type="evidence" value="ECO:0007669"/>
    <property type="project" value="TreeGrafter"/>
</dbReference>
<dbReference type="Pfam" id="PF20222">
    <property type="entry name" value="DUF6581"/>
    <property type="match status" value="1"/>
</dbReference>
<accession>A0A9P4JTU5</accession>
<feature type="region of interest" description="Disordered" evidence="6">
    <location>
        <begin position="180"/>
        <end position="214"/>
    </location>
</feature>
<dbReference type="InterPro" id="IPR035625">
    <property type="entry name" value="Tfc3-like_eWH"/>
</dbReference>
<feature type="compositionally biased region" description="Low complexity" evidence="6">
    <location>
        <begin position="1313"/>
        <end position="1323"/>
    </location>
</feature>
<dbReference type="InterPro" id="IPR044210">
    <property type="entry name" value="Tfc3-like"/>
</dbReference>
<feature type="compositionally biased region" description="Basic residues" evidence="6">
    <location>
        <begin position="1680"/>
        <end position="1689"/>
    </location>
</feature>